<keyword evidence="3" id="KW-1185">Reference proteome</keyword>
<gene>
    <name evidence="2" type="ORF">EZ449_13995</name>
</gene>
<sequence length="191" mass="21141">MKKLILCLLISLQVAAALAQEEQLIQKDFQTIIGYTRKMEIDKVLDMTYPPLFKVMPKVQMSAMANGALSGMGIKTIFEEVPIGLTLSLVTKLGAATICLGKYNQSMILESSQAALLDMLAKAKMKDNTVERVNTDKLRIKGKSYLLAIKDANTGNTWKYMRYDDEDAETNAKVLSKEISVGATKLKLSLK</sequence>
<reference evidence="2 3" key="1">
    <citation type="submission" date="2019-02" db="EMBL/GenBank/DDBJ databases">
        <title>Pedobacter sp. RP-3-11 sp. nov., isolated from Arctic soil.</title>
        <authorList>
            <person name="Dahal R.H."/>
        </authorList>
    </citation>
    <scope>NUCLEOTIDE SEQUENCE [LARGE SCALE GENOMIC DNA]</scope>
    <source>
        <strain evidence="2 3">RP-3-11</strain>
    </source>
</reference>
<protein>
    <submittedName>
        <fullName evidence="2">Uncharacterized protein</fullName>
    </submittedName>
</protein>
<feature type="chain" id="PRO_5020436955" evidence="1">
    <location>
        <begin position="20"/>
        <end position="191"/>
    </location>
</feature>
<accession>A0A4R0P3B7</accession>
<dbReference type="EMBL" id="SJSN01000010">
    <property type="protein sequence ID" value="TCD07644.1"/>
    <property type="molecule type" value="Genomic_DNA"/>
</dbReference>
<dbReference type="OrthoDB" id="982449at2"/>
<name>A0A4R0P3B7_9SPHI</name>
<dbReference type="AlphaFoldDB" id="A0A4R0P3B7"/>
<dbReference type="Proteomes" id="UP000291485">
    <property type="component" value="Unassembled WGS sequence"/>
</dbReference>
<evidence type="ECO:0000313" key="2">
    <source>
        <dbReference type="EMBL" id="TCD07644.1"/>
    </source>
</evidence>
<feature type="signal peptide" evidence="1">
    <location>
        <begin position="1"/>
        <end position="19"/>
    </location>
</feature>
<proteinExistence type="predicted"/>
<organism evidence="2 3">
    <name type="scientific">Pedobacter frigidisoli</name>
    <dbReference type="NCBI Taxonomy" id="2530455"/>
    <lineage>
        <taxon>Bacteria</taxon>
        <taxon>Pseudomonadati</taxon>
        <taxon>Bacteroidota</taxon>
        <taxon>Sphingobacteriia</taxon>
        <taxon>Sphingobacteriales</taxon>
        <taxon>Sphingobacteriaceae</taxon>
        <taxon>Pedobacter</taxon>
    </lineage>
</organism>
<keyword evidence="1" id="KW-0732">Signal</keyword>
<dbReference type="RefSeq" id="WP_131559829.1">
    <property type="nucleotide sequence ID" value="NZ_SJSN01000010.1"/>
</dbReference>
<comment type="caution">
    <text evidence="2">The sequence shown here is derived from an EMBL/GenBank/DDBJ whole genome shotgun (WGS) entry which is preliminary data.</text>
</comment>
<evidence type="ECO:0000313" key="3">
    <source>
        <dbReference type="Proteomes" id="UP000291485"/>
    </source>
</evidence>
<evidence type="ECO:0000256" key="1">
    <source>
        <dbReference type="SAM" id="SignalP"/>
    </source>
</evidence>